<keyword evidence="3 4" id="KW-0012">Acyltransferase</keyword>
<dbReference type="InterPro" id="IPR000182">
    <property type="entry name" value="GNAT_dom"/>
</dbReference>
<dbReference type="HAMAP" id="MF_01812">
    <property type="entry name" value="Eis"/>
    <property type="match status" value="1"/>
</dbReference>
<evidence type="ECO:0000256" key="1">
    <source>
        <dbReference type="ARBA" id="ARBA00009213"/>
    </source>
</evidence>
<accession>A0A3N2DA62</accession>
<dbReference type="PANTHER" id="PTHR37817:SF1">
    <property type="entry name" value="N-ACETYLTRANSFERASE EIS"/>
    <property type="match status" value="1"/>
</dbReference>
<dbReference type="Gene3D" id="3.40.630.30">
    <property type="match status" value="2"/>
</dbReference>
<feature type="domain" description="N-acetyltransferase" evidence="5">
    <location>
        <begin position="37"/>
        <end position="194"/>
    </location>
</feature>
<gene>
    <name evidence="6" type="ORF">EDD28_1103</name>
</gene>
<dbReference type="AlphaFoldDB" id="A0A3N2DA62"/>
<dbReference type="OrthoDB" id="8399956at2"/>
<evidence type="ECO:0000313" key="6">
    <source>
        <dbReference type="EMBL" id="ROR96518.1"/>
    </source>
</evidence>
<protein>
    <submittedName>
        <fullName evidence="6">Putative acetyltransferase</fullName>
    </submittedName>
</protein>
<feature type="active site" description="Proton acceptor; via carboxylate" evidence="4">
    <location>
        <position position="454"/>
    </location>
</feature>
<dbReference type="RefSeq" id="WP_123738683.1">
    <property type="nucleotide sequence ID" value="NZ_RKHQ01000001.1"/>
</dbReference>
<keyword evidence="2 4" id="KW-0808">Transferase</keyword>
<dbReference type="EMBL" id="RKHQ01000001">
    <property type="protein sequence ID" value="ROR96518.1"/>
    <property type="molecule type" value="Genomic_DNA"/>
</dbReference>
<evidence type="ECO:0000313" key="7">
    <source>
        <dbReference type="Proteomes" id="UP000275356"/>
    </source>
</evidence>
<dbReference type="Pfam" id="PF17668">
    <property type="entry name" value="Acetyltransf_17"/>
    <property type="match status" value="1"/>
</dbReference>
<keyword evidence="7" id="KW-1185">Reference proteome</keyword>
<dbReference type="PROSITE" id="PS51186">
    <property type="entry name" value="GNAT"/>
    <property type="match status" value="1"/>
</dbReference>
<dbReference type="Pfam" id="PF13527">
    <property type="entry name" value="Acetyltransf_9"/>
    <property type="match status" value="1"/>
</dbReference>
<dbReference type="InterPro" id="IPR051554">
    <property type="entry name" value="Acetyltransferase_Eis"/>
</dbReference>
<feature type="active site" description="Proton donor" evidence="4">
    <location>
        <position position="164"/>
    </location>
</feature>
<dbReference type="InterPro" id="IPR041380">
    <property type="entry name" value="Acetyltransf_17"/>
</dbReference>
<comment type="subunit">
    <text evidence="4">Homohexamer; trimer of dimers.</text>
</comment>
<dbReference type="InterPro" id="IPR025559">
    <property type="entry name" value="Eis_dom"/>
</dbReference>
<organism evidence="6 7">
    <name type="scientific">Salana multivorans</name>
    <dbReference type="NCBI Taxonomy" id="120377"/>
    <lineage>
        <taxon>Bacteria</taxon>
        <taxon>Bacillati</taxon>
        <taxon>Actinomycetota</taxon>
        <taxon>Actinomycetes</taxon>
        <taxon>Micrococcales</taxon>
        <taxon>Beutenbergiaceae</taxon>
        <taxon>Salana</taxon>
    </lineage>
</organism>
<dbReference type="SUPFAM" id="SSF55729">
    <property type="entry name" value="Acyl-CoA N-acyltransferases (Nat)"/>
    <property type="match status" value="1"/>
</dbReference>
<dbReference type="GO" id="GO:0034069">
    <property type="term" value="F:aminoglycoside N-acetyltransferase activity"/>
    <property type="evidence" value="ECO:0007669"/>
    <property type="project" value="TreeGrafter"/>
</dbReference>
<name>A0A3N2DA62_9MICO</name>
<feature type="binding site" evidence="4">
    <location>
        <begin position="131"/>
        <end position="136"/>
    </location>
    <ligand>
        <name>acetyl-CoA</name>
        <dbReference type="ChEBI" id="CHEBI:57288"/>
    </ligand>
</feature>
<proteinExistence type="inferred from homology"/>
<reference evidence="6 7" key="1">
    <citation type="submission" date="2018-11" db="EMBL/GenBank/DDBJ databases">
        <title>Sequencing the genomes of 1000 actinobacteria strains.</title>
        <authorList>
            <person name="Klenk H.-P."/>
        </authorList>
    </citation>
    <scope>NUCLEOTIDE SEQUENCE [LARGE SCALE GENOMIC DNA]</scope>
    <source>
        <strain evidence="6 7">DSM 13521</strain>
    </source>
</reference>
<dbReference type="InterPro" id="IPR022902">
    <property type="entry name" value="NAcTrfase_Eis"/>
</dbReference>
<comment type="similarity">
    <text evidence="1 4">Belongs to the acetyltransferase Eis family.</text>
</comment>
<dbReference type="InterPro" id="IPR036527">
    <property type="entry name" value="SCP2_sterol-bd_dom_sf"/>
</dbReference>
<evidence type="ECO:0000256" key="3">
    <source>
        <dbReference type="ARBA" id="ARBA00023315"/>
    </source>
</evidence>
<evidence type="ECO:0000256" key="4">
    <source>
        <dbReference type="HAMAP-Rule" id="MF_01812"/>
    </source>
</evidence>
<sequence length="454" mass="48945">MSTPIVSTSDLATFDSAAVPLDETSRAALAERGLGYVTVDPSEEGGESFARWSEAVNRGFLGERSTPEQIESWRTRAVGSRVVGVTDPAGALPEQPVATVQSWAAELTVDDGRTIPSWGISAVTVSSTHRRRGIARALLGGELRAARDAGLPIAGLTVSEATIYGRYGFGPAAGATRWRIDARRAGWVGPQPVRDGRGRLDPVEREAVQSDLRELFGRIRVTRPGEFEPEEAFFVGFSGLNPAKPDLKLRGVRYTDAAGVTRGVITYRMSENMEDYRSSTMDVDLLLAETTDAYAALWHYALTHDLVGTVNAGELSTDEPLRWMVEDQRALRVTESDHHWLRILDVPHALAARGYRTSGAFVLDVVDPLGIAGGTFRLEIDDDGNGVVTPVDATATPGEGVVRLGISELSSLYLGGVSSRTLLAAGRIETDDATAARFDAAFAAVRPPLLSYWY</sequence>
<dbReference type="PANTHER" id="PTHR37817">
    <property type="entry name" value="N-ACETYLTRANSFERASE EIS"/>
    <property type="match status" value="1"/>
</dbReference>
<evidence type="ECO:0000259" key="5">
    <source>
        <dbReference type="PROSITE" id="PS51186"/>
    </source>
</evidence>
<dbReference type="GO" id="GO:0030649">
    <property type="term" value="P:aminoglycoside antibiotic catabolic process"/>
    <property type="evidence" value="ECO:0007669"/>
    <property type="project" value="TreeGrafter"/>
</dbReference>
<dbReference type="Pfam" id="PF13530">
    <property type="entry name" value="SCP2_2"/>
    <property type="match status" value="1"/>
</dbReference>
<dbReference type="InterPro" id="IPR016181">
    <property type="entry name" value="Acyl_CoA_acyltransferase"/>
</dbReference>
<dbReference type="SUPFAM" id="SSF55718">
    <property type="entry name" value="SCP-like"/>
    <property type="match status" value="1"/>
</dbReference>
<evidence type="ECO:0000256" key="2">
    <source>
        <dbReference type="ARBA" id="ARBA00022679"/>
    </source>
</evidence>
<comment type="caution">
    <text evidence="6">The sequence shown here is derived from an EMBL/GenBank/DDBJ whole genome shotgun (WGS) entry which is preliminary data.</text>
</comment>
<feature type="binding site" evidence="4">
    <location>
        <begin position="159"/>
        <end position="160"/>
    </location>
    <ligand>
        <name>acetyl-CoA</name>
        <dbReference type="ChEBI" id="CHEBI:57288"/>
    </ligand>
</feature>
<feature type="binding site" evidence="4">
    <location>
        <begin position="123"/>
        <end position="125"/>
    </location>
    <ligand>
        <name>acetyl-CoA</name>
        <dbReference type="ChEBI" id="CHEBI:57288"/>
    </ligand>
</feature>
<dbReference type="Proteomes" id="UP000275356">
    <property type="component" value="Unassembled WGS sequence"/>
</dbReference>
<dbReference type="Gene3D" id="3.30.1050.10">
    <property type="entry name" value="SCP2 sterol-binding domain"/>
    <property type="match status" value="1"/>
</dbReference>